<accession>A0A3S2PFR2</accession>
<gene>
    <name evidence="1" type="ORF">OJAV_G00118470</name>
</gene>
<dbReference type="PANTHER" id="PTHR31025:SF27">
    <property type="entry name" value="SI:CH211-193K19.2-RELATED"/>
    <property type="match status" value="1"/>
</dbReference>
<sequence>MEKTFALRRHEVIQDKPLVAEIKSRWPALFCEHEVSAEFTRITTIPLVPKFMSQLDRYSEKMRRVFHKKGGAAGRKIADFLSVVDQNDSTANRRSGILQGLTVYLNEDPAKLVYEYESENPEETRADLEQILMGIYVIKHPGADADQSPEDIGIIIEGVTVLEELKDVASAYALLFGLMYDLNLSYPPDLKYTFEFIQKVLMELEPRQLSTKVQVLKNKLLD</sequence>
<dbReference type="EMBL" id="CM012448">
    <property type="protein sequence ID" value="RVE65645.1"/>
    <property type="molecule type" value="Genomic_DNA"/>
</dbReference>
<keyword evidence="2" id="KW-1185">Reference proteome</keyword>
<proteinExistence type="predicted"/>
<evidence type="ECO:0000313" key="2">
    <source>
        <dbReference type="Proteomes" id="UP000283210"/>
    </source>
</evidence>
<organism evidence="1 2">
    <name type="scientific">Oryzias javanicus</name>
    <name type="common">Javanese ricefish</name>
    <name type="synonym">Aplocheilus javanicus</name>
    <dbReference type="NCBI Taxonomy" id="123683"/>
    <lineage>
        <taxon>Eukaryota</taxon>
        <taxon>Metazoa</taxon>
        <taxon>Chordata</taxon>
        <taxon>Craniata</taxon>
        <taxon>Vertebrata</taxon>
        <taxon>Euteleostomi</taxon>
        <taxon>Actinopterygii</taxon>
        <taxon>Neopterygii</taxon>
        <taxon>Teleostei</taxon>
        <taxon>Neoteleostei</taxon>
        <taxon>Acanthomorphata</taxon>
        <taxon>Ovalentaria</taxon>
        <taxon>Atherinomorphae</taxon>
        <taxon>Beloniformes</taxon>
        <taxon>Adrianichthyidae</taxon>
        <taxon>Oryziinae</taxon>
        <taxon>Oryzias</taxon>
    </lineage>
</organism>
<name>A0A3S2PFR2_ORYJA</name>
<evidence type="ECO:0000313" key="1">
    <source>
        <dbReference type="EMBL" id="RVE65645.1"/>
    </source>
</evidence>
<dbReference type="OrthoDB" id="8952220at2759"/>
<dbReference type="AlphaFoldDB" id="A0A3S2PFR2"/>
<reference evidence="1 2" key="1">
    <citation type="submission" date="2018-11" db="EMBL/GenBank/DDBJ databases">
        <authorList>
            <person name="Lopez-Roques C."/>
            <person name="Donnadieu C."/>
            <person name="Bouchez O."/>
            <person name="Klopp C."/>
            <person name="Cabau C."/>
            <person name="Zahm M."/>
        </authorList>
    </citation>
    <scope>NUCLEOTIDE SEQUENCE [LARGE SCALE GENOMIC DNA]</scope>
    <source>
        <strain evidence="1">RS831</strain>
        <tissue evidence="1">Whole body</tissue>
    </source>
</reference>
<protein>
    <submittedName>
        <fullName evidence="1">Uncharacterized protein</fullName>
    </submittedName>
</protein>
<dbReference type="PANTHER" id="PTHR31025">
    <property type="entry name" value="SI:CH211-196P9.1-RELATED"/>
    <property type="match status" value="1"/>
</dbReference>
<reference evidence="1 2" key="2">
    <citation type="submission" date="2019-01" db="EMBL/GenBank/DDBJ databases">
        <title>A chromosome length genome reference of the Java medaka (oryzias javanicus).</title>
        <authorList>
            <person name="Herpin A."/>
            <person name="Takehana Y."/>
            <person name="Naruse K."/>
            <person name="Ansai S."/>
            <person name="Kawaguchi M."/>
        </authorList>
    </citation>
    <scope>NUCLEOTIDE SEQUENCE [LARGE SCALE GENOMIC DNA]</scope>
    <source>
        <strain evidence="1">RS831</strain>
        <tissue evidence="1">Whole body</tissue>
    </source>
</reference>
<dbReference type="Proteomes" id="UP000283210">
    <property type="component" value="Chromosome 12"/>
</dbReference>